<name>C3YE02_BRAFL</name>
<organism>
    <name type="scientific">Branchiostoma floridae</name>
    <name type="common">Florida lancelet</name>
    <name type="synonym">Amphioxus</name>
    <dbReference type="NCBI Taxonomy" id="7739"/>
    <lineage>
        <taxon>Eukaryota</taxon>
        <taxon>Metazoa</taxon>
        <taxon>Chordata</taxon>
        <taxon>Cephalochordata</taxon>
        <taxon>Leptocardii</taxon>
        <taxon>Amphioxiformes</taxon>
        <taxon>Branchiostomatidae</taxon>
        <taxon>Branchiostoma</taxon>
    </lineage>
</organism>
<protein>
    <recommendedName>
        <fullName evidence="3">HIRAN domain-containing protein</fullName>
    </recommendedName>
</protein>
<evidence type="ECO:0000313" key="2">
    <source>
        <dbReference type="EMBL" id="EEN61477.1"/>
    </source>
</evidence>
<evidence type="ECO:0000256" key="1">
    <source>
        <dbReference type="SAM" id="MobiDB-lite"/>
    </source>
</evidence>
<dbReference type="InParanoid" id="C3YE02"/>
<proteinExistence type="predicted"/>
<accession>C3YE02</accession>
<reference evidence="2" key="1">
    <citation type="journal article" date="2008" name="Nature">
        <title>The amphioxus genome and the evolution of the chordate karyotype.</title>
        <authorList>
            <consortium name="US DOE Joint Genome Institute (JGI-PGF)"/>
            <person name="Putnam N.H."/>
            <person name="Butts T."/>
            <person name="Ferrier D.E.K."/>
            <person name="Furlong R.F."/>
            <person name="Hellsten U."/>
            <person name="Kawashima T."/>
            <person name="Robinson-Rechavi M."/>
            <person name="Shoguchi E."/>
            <person name="Terry A."/>
            <person name="Yu J.-K."/>
            <person name="Benito-Gutierrez E.L."/>
            <person name="Dubchak I."/>
            <person name="Garcia-Fernandez J."/>
            <person name="Gibson-Brown J.J."/>
            <person name="Grigoriev I.V."/>
            <person name="Horton A.C."/>
            <person name="de Jong P.J."/>
            <person name="Jurka J."/>
            <person name="Kapitonov V.V."/>
            <person name="Kohara Y."/>
            <person name="Kuroki Y."/>
            <person name="Lindquist E."/>
            <person name="Lucas S."/>
            <person name="Osoegawa K."/>
            <person name="Pennacchio L.A."/>
            <person name="Salamov A.A."/>
            <person name="Satou Y."/>
            <person name="Sauka-Spengler T."/>
            <person name="Schmutz J."/>
            <person name="Shin-I T."/>
            <person name="Toyoda A."/>
            <person name="Bronner-Fraser M."/>
            <person name="Fujiyama A."/>
            <person name="Holland L.Z."/>
            <person name="Holland P.W.H."/>
            <person name="Satoh N."/>
            <person name="Rokhsar D.S."/>
        </authorList>
    </citation>
    <scope>NUCLEOTIDE SEQUENCE [LARGE SCALE GENOMIC DNA]</scope>
    <source>
        <strain evidence="2">S238N-H82</strain>
        <tissue evidence="2">Testes</tissue>
    </source>
</reference>
<dbReference type="EMBL" id="GG666505">
    <property type="protein sequence ID" value="EEN61477.1"/>
    <property type="molecule type" value="Genomic_DNA"/>
</dbReference>
<feature type="compositionally biased region" description="Basic and acidic residues" evidence="1">
    <location>
        <begin position="13"/>
        <end position="24"/>
    </location>
</feature>
<gene>
    <name evidence="2" type="ORF">BRAFLDRAFT_74281</name>
</gene>
<feature type="region of interest" description="Disordered" evidence="1">
    <location>
        <begin position="1"/>
        <end position="43"/>
    </location>
</feature>
<sequence>MSGEQTAKYRKRKADDDGSEDKSGGKKAFPDSPPHMPDRGSNDALDVITIDGIVIKGYHVFKRRPLQGLEMKVMREYDNPYDRNAFVVKMPDLSSIPADQHHVVTDEKRGTTVRSIAGEIIGRLPAGLCRILADMEGTYRRAMCVATGPPRASFAPWPKPSNRGGGAVVPGKVYLEVNRREKASIVAQLRGAVELHMSTVQQVIGIN</sequence>
<dbReference type="AlphaFoldDB" id="C3YE02"/>
<evidence type="ECO:0008006" key="3">
    <source>
        <dbReference type="Google" id="ProtNLM"/>
    </source>
</evidence>